<evidence type="ECO:0000313" key="2">
    <source>
        <dbReference type="Proteomes" id="UP000067476"/>
    </source>
</evidence>
<dbReference type="EMBL" id="CP012357">
    <property type="protein sequence ID" value="AKX34641.1"/>
    <property type="molecule type" value="Genomic_DNA"/>
</dbReference>
<gene>
    <name evidence="1" type="ORF">SLITO_v1c10300</name>
</gene>
<reference evidence="1 2" key="1">
    <citation type="journal article" date="2015" name="Genome Announc.">
        <title>Complete Genome Sequence of Spiroplasma litorale TN-1T (DSM 21781), a Bacterium Isolated from a Green-Eyed Horsefly (Tabanus nigrovittatus).</title>
        <authorList>
            <person name="Lo W.S."/>
            <person name="Lai Y.C."/>
            <person name="Lien Y.W."/>
            <person name="Wang T.H."/>
            <person name="Kuo C.H."/>
        </authorList>
    </citation>
    <scope>NUCLEOTIDE SEQUENCE [LARGE SCALE GENOMIC DNA]</scope>
    <source>
        <strain evidence="1 2">TN-1</strain>
    </source>
</reference>
<dbReference type="SUPFAM" id="SSF52540">
    <property type="entry name" value="P-loop containing nucleoside triphosphate hydrolases"/>
    <property type="match status" value="1"/>
</dbReference>
<proteinExistence type="predicted"/>
<dbReference type="Proteomes" id="UP000067476">
    <property type="component" value="Chromosome"/>
</dbReference>
<keyword evidence="2" id="KW-1185">Reference proteome</keyword>
<accession>A0A0K1W375</accession>
<evidence type="ECO:0000313" key="1">
    <source>
        <dbReference type="EMBL" id="AKX34641.1"/>
    </source>
</evidence>
<dbReference type="PATRIC" id="fig|216942.3.peg.1046"/>
<name>A0A0K1W375_9MOLU</name>
<dbReference type="InterPro" id="IPR027417">
    <property type="entry name" value="P-loop_NTPase"/>
</dbReference>
<dbReference type="GO" id="GO:0005524">
    <property type="term" value="F:ATP binding"/>
    <property type="evidence" value="ECO:0007669"/>
    <property type="project" value="UniProtKB-KW"/>
</dbReference>
<dbReference type="KEGG" id="sll:SLITO_v1c10300"/>
<dbReference type="AlphaFoldDB" id="A0A0K1W375"/>
<sequence>MTNKFKFHKKNNKKQLSYDSYDIEYDISNKPIIEIVGNNKSGYTTNTKAIFNELKINANKKIININKNSNNFINYNYLNNNILPLNMKVNKYIKQICSNNINKKQNIKILKNLLSYMNIKKHTRKKIKNLTFQQARQVIIACTLIIELDHNLEREINLKENLYLKNILVNIIKAIKKEEKTIIIASHISNDAHEINNYLILVEFGNILHISKLIKNQNIINLYNKKIKNQNPEINNLQIV</sequence>
<dbReference type="Gene3D" id="3.40.50.300">
    <property type="entry name" value="P-loop containing nucleotide triphosphate hydrolases"/>
    <property type="match status" value="1"/>
</dbReference>
<dbReference type="RefSeq" id="WP_075058718.1">
    <property type="nucleotide sequence ID" value="NZ_CP012357.1"/>
</dbReference>
<keyword evidence="1" id="KW-0067">ATP-binding</keyword>
<dbReference type="STRING" id="216942.SLITO_v1c10300"/>
<protein>
    <submittedName>
        <fullName evidence="1">ABC transporter ATP-binding protein</fullName>
    </submittedName>
</protein>
<keyword evidence="1" id="KW-0547">Nucleotide-binding</keyword>
<organism evidence="1 2">
    <name type="scientific">Spiroplasma litorale</name>
    <dbReference type="NCBI Taxonomy" id="216942"/>
    <lineage>
        <taxon>Bacteria</taxon>
        <taxon>Bacillati</taxon>
        <taxon>Mycoplasmatota</taxon>
        <taxon>Mollicutes</taxon>
        <taxon>Entomoplasmatales</taxon>
        <taxon>Spiroplasmataceae</taxon>
        <taxon>Spiroplasma</taxon>
    </lineage>
</organism>